<feature type="transmembrane region" description="Helical" evidence="5">
    <location>
        <begin position="121"/>
        <end position="141"/>
    </location>
</feature>
<dbReference type="Pfam" id="PF01925">
    <property type="entry name" value="TauE"/>
    <property type="match status" value="1"/>
</dbReference>
<dbReference type="RefSeq" id="WP_002702263.1">
    <property type="nucleotide sequence ID" value="NZ_AAWS01000044.1"/>
</dbReference>
<dbReference type="InterPro" id="IPR002781">
    <property type="entry name" value="TM_pro_TauE-like"/>
</dbReference>
<dbReference type="eggNOG" id="COG0730">
    <property type="taxonomic scope" value="Bacteria"/>
</dbReference>
<dbReference type="PANTHER" id="PTHR43701">
    <property type="entry name" value="MEMBRANE TRANSPORTER PROTEIN MJ0441-RELATED"/>
    <property type="match status" value="1"/>
</dbReference>
<feature type="transmembrane region" description="Helical" evidence="5">
    <location>
        <begin position="215"/>
        <end position="240"/>
    </location>
</feature>
<accession>A1ZV67</accession>
<proteinExistence type="inferred from homology"/>
<evidence type="ECO:0000256" key="2">
    <source>
        <dbReference type="ARBA" id="ARBA00022692"/>
    </source>
</evidence>
<comment type="subcellular location">
    <subcellularLocation>
        <location evidence="5">Cell membrane</location>
        <topology evidence="5">Multi-pass membrane protein</topology>
    </subcellularLocation>
    <subcellularLocation>
        <location evidence="1">Membrane</location>
        <topology evidence="1">Multi-pass membrane protein</topology>
    </subcellularLocation>
</comment>
<evidence type="ECO:0000256" key="4">
    <source>
        <dbReference type="ARBA" id="ARBA00023136"/>
    </source>
</evidence>
<protein>
    <recommendedName>
        <fullName evidence="5">Probable membrane transporter protein</fullName>
    </recommendedName>
</protein>
<feature type="transmembrane region" description="Helical" evidence="5">
    <location>
        <begin position="18"/>
        <end position="37"/>
    </location>
</feature>
<feature type="transmembrane region" description="Helical" evidence="5">
    <location>
        <begin position="246"/>
        <end position="266"/>
    </location>
</feature>
<dbReference type="OrthoDB" id="45564at2"/>
<keyword evidence="4 5" id="KW-0472">Membrane</keyword>
<name>A1ZV67_MICM2</name>
<organism evidence="6 7">
    <name type="scientific">Microscilla marina ATCC 23134</name>
    <dbReference type="NCBI Taxonomy" id="313606"/>
    <lineage>
        <taxon>Bacteria</taxon>
        <taxon>Pseudomonadati</taxon>
        <taxon>Bacteroidota</taxon>
        <taxon>Cytophagia</taxon>
        <taxon>Cytophagales</taxon>
        <taxon>Microscillaceae</taxon>
        <taxon>Microscilla</taxon>
    </lineage>
</organism>
<reference evidence="6 7" key="1">
    <citation type="submission" date="2007-01" db="EMBL/GenBank/DDBJ databases">
        <authorList>
            <person name="Haygood M."/>
            <person name="Podell S."/>
            <person name="Anderson C."/>
            <person name="Hopkinson B."/>
            <person name="Roe K."/>
            <person name="Barbeau K."/>
            <person name="Gaasterland T."/>
            <person name="Ferriera S."/>
            <person name="Johnson J."/>
            <person name="Kravitz S."/>
            <person name="Beeson K."/>
            <person name="Sutton G."/>
            <person name="Rogers Y.-H."/>
            <person name="Friedman R."/>
            <person name="Frazier M."/>
            <person name="Venter J.C."/>
        </authorList>
    </citation>
    <scope>NUCLEOTIDE SEQUENCE [LARGE SCALE GENOMIC DNA]</scope>
    <source>
        <strain evidence="6 7">ATCC 23134</strain>
    </source>
</reference>
<evidence type="ECO:0000256" key="3">
    <source>
        <dbReference type="ARBA" id="ARBA00022989"/>
    </source>
</evidence>
<dbReference type="AlphaFoldDB" id="A1ZV67"/>
<feature type="transmembrane region" description="Helical" evidence="5">
    <location>
        <begin position="278"/>
        <end position="299"/>
    </location>
</feature>
<comment type="caution">
    <text evidence="6">The sequence shown here is derived from an EMBL/GenBank/DDBJ whole genome shotgun (WGS) entry which is preliminary data.</text>
</comment>
<dbReference type="PANTHER" id="PTHR43701:SF12">
    <property type="entry name" value="MEMBRANE TRANSPORTER PROTEIN YTNM-RELATED"/>
    <property type="match status" value="1"/>
</dbReference>
<keyword evidence="2 5" id="KW-0812">Transmembrane</keyword>
<keyword evidence="3 5" id="KW-1133">Transmembrane helix</keyword>
<gene>
    <name evidence="6" type="ORF">M23134_04897</name>
</gene>
<keyword evidence="5" id="KW-1003">Cell membrane</keyword>
<dbReference type="Proteomes" id="UP000004095">
    <property type="component" value="Unassembled WGS sequence"/>
</dbReference>
<evidence type="ECO:0000313" key="6">
    <source>
        <dbReference type="EMBL" id="EAY25723.1"/>
    </source>
</evidence>
<dbReference type="EMBL" id="AAWS01000044">
    <property type="protein sequence ID" value="EAY25723.1"/>
    <property type="molecule type" value="Genomic_DNA"/>
</dbReference>
<feature type="transmembrane region" description="Helical" evidence="5">
    <location>
        <begin position="147"/>
        <end position="168"/>
    </location>
</feature>
<evidence type="ECO:0000313" key="7">
    <source>
        <dbReference type="Proteomes" id="UP000004095"/>
    </source>
</evidence>
<dbReference type="InterPro" id="IPR051598">
    <property type="entry name" value="TSUP/Inactive_protease-like"/>
</dbReference>
<sequence length="300" mass="32407">MINLEKVQKAFTWHIRRVVYTAASLFLVSLVIVFLVNQPPALSKAIQQITPHLSWSFVGYIAIGFVVQTIGVAYGLITSTILLSLGLPPILVSSSVHATAVFTNGTSGWAHYRMGNINKKLFWHLLIPGIVGVLLGTLLLTSINGHLIKPFVAVYMLGMGIVVFSRSLKKKVRKQKTRNITPLALVGGFLDGVGGGGWSALITSTLISKGRTPRYTIGTVNTVKFFIAVISTGAFLSLVHLTPKDWMLIAGLLIGGVPASYFSAFLAARLQSKMLMRIVGVTIILLSSYMVGSVFYASIT</sequence>
<comment type="similarity">
    <text evidence="5">Belongs to the 4-toluene sulfonate uptake permease (TSUP) (TC 2.A.102) family.</text>
</comment>
<feature type="transmembrane region" description="Helical" evidence="5">
    <location>
        <begin position="57"/>
        <end position="77"/>
    </location>
</feature>
<evidence type="ECO:0000256" key="1">
    <source>
        <dbReference type="ARBA" id="ARBA00004141"/>
    </source>
</evidence>
<dbReference type="GO" id="GO:0005886">
    <property type="term" value="C:plasma membrane"/>
    <property type="evidence" value="ECO:0007669"/>
    <property type="project" value="UniProtKB-SubCell"/>
</dbReference>
<keyword evidence="7" id="KW-1185">Reference proteome</keyword>
<evidence type="ECO:0000256" key="5">
    <source>
        <dbReference type="RuleBase" id="RU363041"/>
    </source>
</evidence>